<accession>A0ABS1K291</accession>
<evidence type="ECO:0000313" key="3">
    <source>
        <dbReference type="Proteomes" id="UP000639051"/>
    </source>
</evidence>
<dbReference type="Proteomes" id="UP000639051">
    <property type="component" value="Unassembled WGS sequence"/>
</dbReference>
<dbReference type="NCBIfam" id="TIGR01891">
    <property type="entry name" value="amidohydrolases"/>
    <property type="match status" value="1"/>
</dbReference>
<comment type="caution">
    <text evidence="2">The sequence shown here is derived from an EMBL/GenBank/DDBJ whole genome shotgun (WGS) entry which is preliminary data.</text>
</comment>
<dbReference type="Pfam" id="PF07687">
    <property type="entry name" value="M20_dimer"/>
    <property type="match status" value="1"/>
</dbReference>
<dbReference type="Gene3D" id="3.30.70.360">
    <property type="match status" value="1"/>
</dbReference>
<dbReference type="Gene3D" id="3.40.630.10">
    <property type="entry name" value="Zn peptidases"/>
    <property type="match status" value="1"/>
</dbReference>
<sequence>MSVTGTHAREQLLSDELGLDLVALRRELHQIPETGLDLPKTQGLILEALRGLELEVTTGTQATSVTAVLRGGRPGAGRASVLLRGDMDGLPLSENTGLPFASRNGAMHACGHDLHMAGLVGAARLLDARRSQLQGDVIFMFQPGEEGFNGAQVMIEEGVLDAAGTRPSGAYGLHVVSDAAAGVFTNRPGPYMAAFCRLDVVVNGRGGHGARPFQALDPIQVGAEIIGALQTYVTRRFDVFDPVILTVGEFHGGTAPNVIPDSAVFRAGIRCFTPEVEDRLEGELPDLVTGIAHAHGLSADVAFRRTLPATINDAEHAEFWASTAQDLFGEGRFEALPNPKAGSEDFSRILNEIPGSYGHLGAGSRDMDPVDWAPIHSARAVFEDSVLEDHALFLAALAERRLQRVAAPSA</sequence>
<dbReference type="PIRSF" id="PIRSF005962">
    <property type="entry name" value="Pept_M20D_amidohydro"/>
    <property type="match status" value="1"/>
</dbReference>
<evidence type="ECO:0000313" key="2">
    <source>
        <dbReference type="EMBL" id="MBL0705794.1"/>
    </source>
</evidence>
<keyword evidence="3" id="KW-1185">Reference proteome</keyword>
<organism evidence="2 3">
    <name type="scientific">Sinomonas cellulolyticus</name>
    <dbReference type="NCBI Taxonomy" id="2801916"/>
    <lineage>
        <taxon>Bacteria</taxon>
        <taxon>Bacillati</taxon>
        <taxon>Actinomycetota</taxon>
        <taxon>Actinomycetes</taxon>
        <taxon>Micrococcales</taxon>
        <taxon>Micrococcaceae</taxon>
        <taxon>Sinomonas</taxon>
    </lineage>
</organism>
<dbReference type="PANTHER" id="PTHR11014">
    <property type="entry name" value="PEPTIDASE M20 FAMILY MEMBER"/>
    <property type="match status" value="1"/>
</dbReference>
<dbReference type="InterPro" id="IPR017439">
    <property type="entry name" value="Amidohydrolase"/>
</dbReference>
<feature type="domain" description="Peptidase M20 dimerisation" evidence="1">
    <location>
        <begin position="197"/>
        <end position="276"/>
    </location>
</feature>
<protein>
    <submittedName>
        <fullName evidence="2">Amidohydrolase</fullName>
    </submittedName>
</protein>
<evidence type="ECO:0000259" key="1">
    <source>
        <dbReference type="Pfam" id="PF07687"/>
    </source>
</evidence>
<dbReference type="InterPro" id="IPR036264">
    <property type="entry name" value="Bact_exopeptidase_dim_dom"/>
</dbReference>
<dbReference type="SUPFAM" id="SSF53187">
    <property type="entry name" value="Zn-dependent exopeptidases"/>
    <property type="match status" value="1"/>
</dbReference>
<reference evidence="2 3" key="1">
    <citation type="submission" date="2021-01" db="EMBL/GenBank/DDBJ databases">
        <title>Genome public.</title>
        <authorList>
            <person name="Liu C."/>
            <person name="Sun Q."/>
        </authorList>
    </citation>
    <scope>NUCLEOTIDE SEQUENCE [LARGE SCALE GENOMIC DNA]</scope>
    <source>
        <strain evidence="2 3">JC656</strain>
    </source>
</reference>
<dbReference type="Pfam" id="PF01546">
    <property type="entry name" value="Peptidase_M20"/>
    <property type="match status" value="1"/>
</dbReference>
<dbReference type="InterPro" id="IPR011650">
    <property type="entry name" value="Peptidase_M20_dimer"/>
</dbReference>
<proteinExistence type="predicted"/>
<gene>
    <name evidence="2" type="ORF">JJE72_09770</name>
</gene>
<dbReference type="PANTHER" id="PTHR11014:SF63">
    <property type="entry name" value="METALLOPEPTIDASE, PUTATIVE (AFU_ORTHOLOGUE AFUA_6G09600)-RELATED"/>
    <property type="match status" value="1"/>
</dbReference>
<dbReference type="InterPro" id="IPR002933">
    <property type="entry name" value="Peptidase_M20"/>
</dbReference>
<dbReference type="EMBL" id="JAERRC010000024">
    <property type="protein sequence ID" value="MBL0705794.1"/>
    <property type="molecule type" value="Genomic_DNA"/>
</dbReference>
<name>A0ABS1K291_9MICC</name>
<dbReference type="CDD" id="cd03886">
    <property type="entry name" value="M20_Acy1"/>
    <property type="match status" value="1"/>
</dbReference>
<dbReference type="SUPFAM" id="SSF55031">
    <property type="entry name" value="Bacterial exopeptidase dimerisation domain"/>
    <property type="match status" value="1"/>
</dbReference>